<dbReference type="Pfam" id="PF14280">
    <property type="entry name" value="DUF4365"/>
    <property type="match status" value="1"/>
</dbReference>
<dbReference type="AlphaFoldDB" id="A0A412EZS3"/>
<comment type="caution">
    <text evidence="2">The sequence shown here is derived from an EMBL/GenBank/DDBJ whole genome shotgun (WGS) entry which is preliminary data.</text>
</comment>
<organism evidence="2 3">
    <name type="scientific">Dorea formicigenerans</name>
    <dbReference type="NCBI Taxonomy" id="39486"/>
    <lineage>
        <taxon>Bacteria</taxon>
        <taxon>Bacillati</taxon>
        <taxon>Bacillota</taxon>
        <taxon>Clostridia</taxon>
        <taxon>Lachnospirales</taxon>
        <taxon>Lachnospiraceae</taxon>
        <taxon>Dorea</taxon>
    </lineage>
</organism>
<protein>
    <submittedName>
        <fullName evidence="2">DUF4365 domain-containing protein</fullName>
    </submittedName>
</protein>
<dbReference type="InterPro" id="IPR025375">
    <property type="entry name" value="DUF4365"/>
</dbReference>
<accession>A0A412EZS3</accession>
<dbReference type="Proteomes" id="UP000283652">
    <property type="component" value="Unassembled WGS sequence"/>
</dbReference>
<dbReference type="EMBL" id="QRUK01000016">
    <property type="protein sequence ID" value="RGR58465.1"/>
    <property type="molecule type" value="Genomic_DNA"/>
</dbReference>
<evidence type="ECO:0000259" key="1">
    <source>
        <dbReference type="Pfam" id="PF14280"/>
    </source>
</evidence>
<gene>
    <name evidence="2" type="ORF">DWY33_09375</name>
</gene>
<sequence length="297" mass="34798">MRSSERQGVSIVSYVFESMGFAFREQPIEDFGIDAIVEERESKSKLTGKLVGVQIKSGTSYFENIKENKVTFWGKLKHYDYWINYSLPVILVLCDPENSLCIYEVISPDKIVKTEKNWKIEIDLDNKLQEAAPRLRMLNNAQTEYHKRLSTLAFAKGLMELAEEEKLVVEVREWINKCSGKGDFIIMKENDAGEVKELFGKTILGFGIRPYEEVLPEVFPWANLVLDEEYYEMHGDQEYIQYKKQQNLDIYPYQNSACEVDWYRFRPILNEIGKSFMKLDSFLREGKMYNIEFGNRS</sequence>
<feature type="domain" description="DUF4365" evidence="1">
    <location>
        <begin position="5"/>
        <end position="132"/>
    </location>
</feature>
<evidence type="ECO:0000313" key="2">
    <source>
        <dbReference type="EMBL" id="RGR58465.1"/>
    </source>
</evidence>
<proteinExistence type="predicted"/>
<name>A0A412EZS3_9FIRM</name>
<dbReference type="RefSeq" id="WP_118398649.1">
    <property type="nucleotide sequence ID" value="NZ_QRUK01000016.1"/>
</dbReference>
<reference evidence="2 3" key="1">
    <citation type="submission" date="2018-08" db="EMBL/GenBank/DDBJ databases">
        <title>A genome reference for cultivated species of the human gut microbiota.</title>
        <authorList>
            <person name="Zou Y."/>
            <person name="Xue W."/>
            <person name="Luo G."/>
        </authorList>
    </citation>
    <scope>NUCLEOTIDE SEQUENCE [LARGE SCALE GENOMIC DNA]</scope>
    <source>
        <strain evidence="2 3">AF25-11</strain>
    </source>
</reference>
<evidence type="ECO:0000313" key="3">
    <source>
        <dbReference type="Proteomes" id="UP000283652"/>
    </source>
</evidence>